<evidence type="ECO:0000313" key="6">
    <source>
        <dbReference type="EMBL" id="SES04112.1"/>
    </source>
</evidence>
<dbReference type="Pfam" id="PF02361">
    <property type="entry name" value="CbiQ"/>
    <property type="match status" value="1"/>
</dbReference>
<keyword evidence="7" id="KW-1185">Reference proteome</keyword>
<feature type="transmembrane region" description="Helical" evidence="5">
    <location>
        <begin position="94"/>
        <end position="118"/>
    </location>
</feature>
<dbReference type="CDD" id="cd16914">
    <property type="entry name" value="EcfT"/>
    <property type="match status" value="1"/>
</dbReference>
<keyword evidence="3 5" id="KW-1133">Transmembrane helix</keyword>
<gene>
    <name evidence="6" type="ORF">SAMN04488559_12122</name>
</gene>
<dbReference type="GO" id="GO:0005886">
    <property type="term" value="C:plasma membrane"/>
    <property type="evidence" value="ECO:0007669"/>
    <property type="project" value="TreeGrafter"/>
</dbReference>
<proteinExistence type="predicted"/>
<feature type="transmembrane region" description="Helical" evidence="5">
    <location>
        <begin position="16"/>
        <end position="43"/>
    </location>
</feature>
<accession>A0A1H9U464</accession>
<dbReference type="RefSeq" id="WP_092653717.1">
    <property type="nucleotide sequence ID" value="NZ_FOHA01000021.1"/>
</dbReference>
<evidence type="ECO:0000256" key="3">
    <source>
        <dbReference type="ARBA" id="ARBA00022989"/>
    </source>
</evidence>
<dbReference type="AlphaFoldDB" id="A0A1H9U464"/>
<organism evidence="6 7">
    <name type="scientific">Isobaculum melis</name>
    <dbReference type="NCBI Taxonomy" id="142588"/>
    <lineage>
        <taxon>Bacteria</taxon>
        <taxon>Bacillati</taxon>
        <taxon>Bacillota</taxon>
        <taxon>Bacilli</taxon>
        <taxon>Lactobacillales</taxon>
        <taxon>Carnobacteriaceae</taxon>
        <taxon>Isobaculum</taxon>
    </lineage>
</organism>
<feature type="transmembrane region" description="Helical" evidence="5">
    <location>
        <begin position="55"/>
        <end position="74"/>
    </location>
</feature>
<reference evidence="6 7" key="1">
    <citation type="submission" date="2016-10" db="EMBL/GenBank/DDBJ databases">
        <authorList>
            <person name="de Groot N.N."/>
        </authorList>
    </citation>
    <scope>NUCLEOTIDE SEQUENCE [LARGE SCALE GENOMIC DNA]</scope>
    <source>
        <strain evidence="6 7">DSM 13760</strain>
    </source>
</reference>
<comment type="subcellular location">
    <subcellularLocation>
        <location evidence="1">Membrane</location>
        <topology evidence="1">Multi-pass membrane protein</topology>
    </subcellularLocation>
</comment>
<dbReference type="STRING" id="142588.SAMN04488559_12122"/>
<feature type="transmembrane region" description="Helical" evidence="5">
    <location>
        <begin position="224"/>
        <end position="242"/>
    </location>
</feature>
<feature type="transmembrane region" description="Helical" evidence="5">
    <location>
        <begin position="262"/>
        <end position="281"/>
    </location>
</feature>
<name>A0A1H9U464_9LACT</name>
<evidence type="ECO:0000256" key="4">
    <source>
        <dbReference type="ARBA" id="ARBA00023136"/>
    </source>
</evidence>
<dbReference type="Proteomes" id="UP000198948">
    <property type="component" value="Unassembled WGS sequence"/>
</dbReference>
<keyword evidence="4 5" id="KW-0472">Membrane</keyword>
<dbReference type="PANTHER" id="PTHR33514:SF13">
    <property type="entry name" value="PROTEIN ABCI12, CHLOROPLASTIC"/>
    <property type="match status" value="1"/>
</dbReference>
<protein>
    <submittedName>
        <fullName evidence="6">Energy-coupling factor transport system permease protein</fullName>
    </submittedName>
</protein>
<evidence type="ECO:0000256" key="5">
    <source>
        <dbReference type="SAM" id="Phobius"/>
    </source>
</evidence>
<dbReference type="EMBL" id="FOHA01000021">
    <property type="protein sequence ID" value="SES04112.1"/>
    <property type="molecule type" value="Genomic_DNA"/>
</dbReference>
<dbReference type="PANTHER" id="PTHR33514">
    <property type="entry name" value="PROTEIN ABCI12, CHLOROPLASTIC"/>
    <property type="match status" value="1"/>
</dbReference>
<evidence type="ECO:0000256" key="2">
    <source>
        <dbReference type="ARBA" id="ARBA00022692"/>
    </source>
</evidence>
<dbReference type="OrthoDB" id="2039442at2"/>
<dbReference type="InterPro" id="IPR003339">
    <property type="entry name" value="ABC/ECF_trnsptr_transmembrane"/>
</dbReference>
<sequence length="293" mass="33748">MHTVLNDVHPITSFCYYIGVMILSMMFLHPVFLIGELFLFILYNICQHNGAKMKQMFKGAWFFIGVIVIVNPLLNHQGTHHLFYIGRNPITLEAIIYGGLLALSFCCLMFIFLSYNLVITSHKFLYLFSRISPQLALLTMITMRFVPLFIRRLTTIKAIQKTRGIQMDSGNIKTRARNGMHLVQILLVCSLEEALQTADSMEARGYGVKKRSSYLRYHMEKRDIFSLILGAIILGICIYGKLKGFGDLQIYPSLGSFGLKGIEDVMLLILTLLFTGYPLILEGREWLWWRWQK</sequence>
<evidence type="ECO:0000313" key="7">
    <source>
        <dbReference type="Proteomes" id="UP000198948"/>
    </source>
</evidence>
<keyword evidence="2 5" id="KW-0812">Transmembrane</keyword>
<evidence type="ECO:0000256" key="1">
    <source>
        <dbReference type="ARBA" id="ARBA00004141"/>
    </source>
</evidence>